<gene>
    <name evidence="2" type="ORF">PXEA_LOCUS29827</name>
</gene>
<organism evidence="2 3">
    <name type="scientific">Protopolystoma xenopodis</name>
    <dbReference type="NCBI Taxonomy" id="117903"/>
    <lineage>
        <taxon>Eukaryota</taxon>
        <taxon>Metazoa</taxon>
        <taxon>Spiralia</taxon>
        <taxon>Lophotrochozoa</taxon>
        <taxon>Platyhelminthes</taxon>
        <taxon>Monogenea</taxon>
        <taxon>Polyopisthocotylea</taxon>
        <taxon>Polystomatidea</taxon>
        <taxon>Polystomatidae</taxon>
        <taxon>Protopolystoma</taxon>
    </lineage>
</organism>
<evidence type="ECO:0000313" key="2">
    <source>
        <dbReference type="EMBL" id="VEL36387.1"/>
    </source>
</evidence>
<keyword evidence="1" id="KW-0175">Coiled coil</keyword>
<proteinExistence type="predicted"/>
<dbReference type="PANTHER" id="PTHR31434">
    <property type="entry name" value="S PHASE CYCLIN A-ASSOCIATED PROTEIN IN THE ENDOPLASMIC RETICULUM"/>
    <property type="match status" value="1"/>
</dbReference>
<reference evidence="2" key="1">
    <citation type="submission" date="2018-11" db="EMBL/GenBank/DDBJ databases">
        <authorList>
            <consortium name="Pathogen Informatics"/>
        </authorList>
    </citation>
    <scope>NUCLEOTIDE SEQUENCE</scope>
</reference>
<accession>A0A3S5C5B9</accession>
<sequence>MQQLEDKQARARSLRQRHLLERSKRVRELTKKVAEVHLHKRMLLHQRRACLDRRLLAAEVKRQAELRRRVSKAHDEETKGKEIAFIQTLEAEQKQYSILTKHEESRVRLNELAEERRRRLEEKLGREEAAKAKQLDRLRRAAARARAAHRAGKLAALEQEQLRHIDQLRSRIKRKAC</sequence>
<dbReference type="OrthoDB" id="71500at2759"/>
<dbReference type="AlphaFoldDB" id="A0A3S5C5B9"/>
<protein>
    <submittedName>
        <fullName evidence="2">Uncharacterized protein</fullName>
    </submittedName>
</protein>
<name>A0A3S5C5B9_9PLAT</name>
<comment type="caution">
    <text evidence="2">The sequence shown here is derived from an EMBL/GenBank/DDBJ whole genome shotgun (WGS) entry which is preliminary data.</text>
</comment>
<feature type="coiled-coil region" evidence="1">
    <location>
        <begin position="110"/>
        <end position="137"/>
    </location>
</feature>
<dbReference type="EMBL" id="CAAALY010252119">
    <property type="protein sequence ID" value="VEL36387.1"/>
    <property type="molecule type" value="Genomic_DNA"/>
</dbReference>
<dbReference type="PANTHER" id="PTHR31434:SF2">
    <property type="entry name" value="S PHASE CYCLIN A-ASSOCIATED PROTEIN IN THE ENDOPLASMIC RETICULUM"/>
    <property type="match status" value="1"/>
</dbReference>
<dbReference type="Proteomes" id="UP000784294">
    <property type="component" value="Unassembled WGS sequence"/>
</dbReference>
<evidence type="ECO:0000256" key="1">
    <source>
        <dbReference type="SAM" id="Coils"/>
    </source>
</evidence>
<keyword evidence="3" id="KW-1185">Reference proteome</keyword>
<evidence type="ECO:0000313" key="3">
    <source>
        <dbReference type="Proteomes" id="UP000784294"/>
    </source>
</evidence>